<dbReference type="PANTHER" id="PTHR43742:SF6">
    <property type="entry name" value="OXIDOREDUCTASE YYAE-RELATED"/>
    <property type="match status" value="1"/>
</dbReference>
<comment type="cofactor">
    <cofactor evidence="1">
        <name>Mo-bis(molybdopterin guanine dinucleotide)</name>
        <dbReference type="ChEBI" id="CHEBI:60539"/>
    </cofactor>
</comment>
<dbReference type="InterPro" id="IPR009010">
    <property type="entry name" value="Asp_de-COase-like_dom_sf"/>
</dbReference>
<dbReference type="Gene3D" id="2.20.25.90">
    <property type="entry name" value="ADC-like domains"/>
    <property type="match status" value="1"/>
</dbReference>
<dbReference type="CDD" id="cd02766">
    <property type="entry name" value="MopB_3"/>
    <property type="match status" value="1"/>
</dbReference>
<keyword evidence="6" id="KW-0408">Iron</keyword>
<evidence type="ECO:0000313" key="10">
    <source>
        <dbReference type="Proteomes" id="UP000599523"/>
    </source>
</evidence>
<evidence type="ECO:0000256" key="2">
    <source>
        <dbReference type="ARBA" id="ARBA00010312"/>
    </source>
</evidence>
<dbReference type="Pfam" id="PF01568">
    <property type="entry name" value="Molydop_binding"/>
    <property type="match status" value="1"/>
</dbReference>
<dbReference type="PROSITE" id="PS51669">
    <property type="entry name" value="4FE4S_MOW_BIS_MGD"/>
    <property type="match status" value="1"/>
</dbReference>
<reference evidence="9" key="1">
    <citation type="submission" date="2019-12" db="EMBL/GenBank/DDBJ databases">
        <title>Comparative genomics gives insights into the taxonomy of the Azoarcus-Aromatoleum group and reveals separate origins of nif in the plant-associated Azoarcus and non-plant-associated Aromatoleum sub-groups.</title>
        <authorList>
            <person name="Lafos M."/>
            <person name="Maluk M."/>
            <person name="Batista M."/>
            <person name="Junghare M."/>
            <person name="Carmona M."/>
            <person name="Faoro H."/>
            <person name="Cruz L.M."/>
            <person name="Battistoni F."/>
            <person name="De Souza E."/>
            <person name="Pedrosa F."/>
            <person name="Chen W.-M."/>
            <person name="Poole P.S."/>
            <person name="Dixon R.A."/>
            <person name="James E.K."/>
        </authorList>
    </citation>
    <scope>NUCLEOTIDE SEQUENCE</scope>
    <source>
        <strain evidence="9">NSC3</strain>
    </source>
</reference>
<dbReference type="GO" id="GO:0051536">
    <property type="term" value="F:iron-sulfur cluster binding"/>
    <property type="evidence" value="ECO:0007669"/>
    <property type="project" value="UniProtKB-KW"/>
</dbReference>
<dbReference type="Gene3D" id="3.40.50.740">
    <property type="match status" value="1"/>
</dbReference>
<dbReference type="RefSeq" id="WP_168987198.1">
    <property type="nucleotide sequence ID" value="NZ_CAWPHM010000144.1"/>
</dbReference>
<feature type="domain" description="4Fe-4S Mo/W bis-MGD-type" evidence="8">
    <location>
        <begin position="12"/>
        <end position="69"/>
    </location>
</feature>
<evidence type="ECO:0000259" key="8">
    <source>
        <dbReference type="PROSITE" id="PS51669"/>
    </source>
</evidence>
<dbReference type="Pfam" id="PF00384">
    <property type="entry name" value="Molybdopterin"/>
    <property type="match status" value="1"/>
</dbReference>
<comment type="similarity">
    <text evidence="2">Belongs to the prokaryotic molybdopterin-containing oxidoreductase family.</text>
</comment>
<dbReference type="GO" id="GO:0016491">
    <property type="term" value="F:oxidoreductase activity"/>
    <property type="evidence" value="ECO:0007669"/>
    <property type="project" value="UniProtKB-KW"/>
</dbReference>
<organism evidence="9 10">
    <name type="scientific">Azoarcus taiwanensis</name>
    <dbReference type="NCBI Taxonomy" id="666964"/>
    <lineage>
        <taxon>Bacteria</taxon>
        <taxon>Pseudomonadati</taxon>
        <taxon>Pseudomonadota</taxon>
        <taxon>Betaproteobacteria</taxon>
        <taxon>Rhodocyclales</taxon>
        <taxon>Zoogloeaceae</taxon>
        <taxon>Azoarcus</taxon>
    </lineage>
</organism>
<dbReference type="SUPFAM" id="SSF53706">
    <property type="entry name" value="Formate dehydrogenase/DMSO reductase, domains 1-3"/>
    <property type="match status" value="1"/>
</dbReference>
<dbReference type="SMART" id="SM00926">
    <property type="entry name" value="Molybdop_Fe4S4"/>
    <property type="match status" value="1"/>
</dbReference>
<dbReference type="Pfam" id="PF04879">
    <property type="entry name" value="Molybdop_Fe4S4"/>
    <property type="match status" value="1"/>
</dbReference>
<dbReference type="InterPro" id="IPR006963">
    <property type="entry name" value="Mopterin_OxRdtase_4Fe-4S_dom"/>
</dbReference>
<keyword evidence="3" id="KW-0500">Molybdenum</keyword>
<dbReference type="Gene3D" id="2.40.40.20">
    <property type="match status" value="1"/>
</dbReference>
<dbReference type="PROSITE" id="PS00490">
    <property type="entry name" value="MOLYBDOPTERIN_PROK_2"/>
    <property type="match status" value="1"/>
</dbReference>
<protein>
    <submittedName>
        <fullName evidence="9">Molybdopterin-dependent oxidoreductase</fullName>
    </submittedName>
</protein>
<sequence length="696" mass="75936">MTDSGLFDGSGPRTVRAACPHDCPDTCAMEVTVVGERAVKLRGAPDHPFTNGALCTKVSHYLERVYSPQRLQYPMRRVGAKGEGRFERISWDDALDIIAERYRTIAAEDPRAILPYSYGGTLGLVQGGSMDMRFFHRLGASVLERTICAAAGYAGWQATIGDGIGTDPEAISDARLILIWGANPVVSNLHGWRHMQAAKRKGARLVCIDPIRTDTAAKSDLHLAPWPGTDGALALAMMQVLIAEDLLDHDYIAEHTLGFEALAERVLGRTPEWAAGLTGLPAQTIRALAREYGREPQSVIRLNYGLNRCRGGGMAVRNIACLPALTGAWRHASGGALLSTSGNFPIDRHALERPDLYPDVARFPPRRINMSRIGEALRTEADPPIRAIHVYNSNPVAIAPDGTRVRAGFLREDLFCVVHDLFQTDTADYADILLPATSQFEHRDLHKAYGHHYLVDNQQAIPPQAEALPNTEVFRRLASRLGFDEPALRESDDEIAAQALDLRDNRALGAAPALAAQGWARLNLPRPFAPFARGGFPTPSGKCEFYSARLAESGLDPLPAWVPPLESPVSNPTLAQRYPLAFLSTPARNFLNSSFANMPRFLESEGGPKLDIHPEDASRRGIVDGMRLRIFNNRGAFHASARVTDRVRAGVVASPSIWWRKLSGDGENANAVTSSELTDMGGGPVFYDCLVEVEAA</sequence>
<dbReference type="AlphaFoldDB" id="A0A972J912"/>
<evidence type="ECO:0000256" key="5">
    <source>
        <dbReference type="ARBA" id="ARBA00023002"/>
    </source>
</evidence>
<dbReference type="InterPro" id="IPR050612">
    <property type="entry name" value="Prok_Mopterin_Oxidored"/>
</dbReference>
<dbReference type="GO" id="GO:0046872">
    <property type="term" value="F:metal ion binding"/>
    <property type="evidence" value="ECO:0007669"/>
    <property type="project" value="UniProtKB-KW"/>
</dbReference>
<name>A0A972J912_9RHOO</name>
<evidence type="ECO:0000256" key="3">
    <source>
        <dbReference type="ARBA" id="ARBA00022505"/>
    </source>
</evidence>
<evidence type="ECO:0000256" key="7">
    <source>
        <dbReference type="ARBA" id="ARBA00023014"/>
    </source>
</evidence>
<dbReference type="InterPro" id="IPR006656">
    <property type="entry name" value="Mopterin_OxRdtase"/>
</dbReference>
<evidence type="ECO:0000256" key="1">
    <source>
        <dbReference type="ARBA" id="ARBA00001942"/>
    </source>
</evidence>
<keyword evidence="4" id="KW-0479">Metal-binding</keyword>
<accession>A0A972J912</accession>
<comment type="caution">
    <text evidence="9">The sequence shown here is derived from an EMBL/GenBank/DDBJ whole genome shotgun (WGS) entry which is preliminary data.</text>
</comment>
<keyword evidence="5" id="KW-0560">Oxidoreductase</keyword>
<dbReference type="InterPro" id="IPR006655">
    <property type="entry name" value="Mopterin_OxRdtase_prok_CS"/>
</dbReference>
<gene>
    <name evidence="9" type="ORF">GPA21_05435</name>
</gene>
<proteinExistence type="inferred from homology"/>
<dbReference type="PANTHER" id="PTHR43742">
    <property type="entry name" value="TRIMETHYLAMINE-N-OXIDE REDUCTASE"/>
    <property type="match status" value="1"/>
</dbReference>
<dbReference type="EMBL" id="WTVM01000022">
    <property type="protein sequence ID" value="NMG02410.1"/>
    <property type="molecule type" value="Genomic_DNA"/>
</dbReference>
<dbReference type="Proteomes" id="UP000599523">
    <property type="component" value="Unassembled WGS sequence"/>
</dbReference>
<dbReference type="InterPro" id="IPR037920">
    <property type="entry name" value="YoaE_C"/>
</dbReference>
<dbReference type="CDD" id="cd02786">
    <property type="entry name" value="MopB_CT_3"/>
    <property type="match status" value="1"/>
</dbReference>
<dbReference type="InterPro" id="IPR006657">
    <property type="entry name" value="MoPterin_dinucl-bd_dom"/>
</dbReference>
<dbReference type="GO" id="GO:0043546">
    <property type="term" value="F:molybdopterin cofactor binding"/>
    <property type="evidence" value="ECO:0007669"/>
    <property type="project" value="InterPro"/>
</dbReference>
<keyword evidence="7" id="KW-0411">Iron-sulfur</keyword>
<dbReference type="Gene3D" id="3.40.228.10">
    <property type="entry name" value="Dimethylsulfoxide Reductase, domain 2"/>
    <property type="match status" value="1"/>
</dbReference>
<evidence type="ECO:0000256" key="4">
    <source>
        <dbReference type="ARBA" id="ARBA00022723"/>
    </source>
</evidence>
<evidence type="ECO:0000313" key="9">
    <source>
        <dbReference type="EMBL" id="NMG02410.1"/>
    </source>
</evidence>
<dbReference type="Gene3D" id="3.30.2070.10">
    <property type="entry name" value="Formate dehydrogenase/DMSO reductase"/>
    <property type="match status" value="1"/>
</dbReference>
<dbReference type="SUPFAM" id="SSF50692">
    <property type="entry name" value="ADC-like"/>
    <property type="match status" value="1"/>
</dbReference>
<evidence type="ECO:0000256" key="6">
    <source>
        <dbReference type="ARBA" id="ARBA00023004"/>
    </source>
</evidence>
<keyword evidence="10" id="KW-1185">Reference proteome</keyword>